<keyword evidence="8" id="KW-0520">NAD</keyword>
<dbReference type="PROSITE" id="PS01280">
    <property type="entry name" value="GIDA_1"/>
    <property type="match status" value="1"/>
</dbReference>
<dbReference type="OrthoDB" id="9815560at2"/>
<dbReference type="InterPro" id="IPR002218">
    <property type="entry name" value="MnmG-rel"/>
</dbReference>
<proteinExistence type="inferred from homology"/>
<evidence type="ECO:0000256" key="7">
    <source>
        <dbReference type="ARBA" id="ARBA00022827"/>
    </source>
</evidence>
<evidence type="ECO:0000256" key="10">
    <source>
        <dbReference type="ARBA" id="ARBA00031800"/>
    </source>
</evidence>
<protein>
    <recommendedName>
        <fullName evidence="4">tRNA uridine 5-carboxymethylaminomethyl modification enzyme MnmG</fullName>
    </recommendedName>
    <alternativeName>
        <fullName evidence="10">Glucose-inhibited division protein A</fullName>
    </alternativeName>
</protein>
<organism evidence="12 13">
    <name type="scientific">Candidatus Nasuia deltocephalincola</name>
    <dbReference type="NCBI Taxonomy" id="1160784"/>
    <lineage>
        <taxon>Bacteria</taxon>
        <taxon>Pseudomonadati</taxon>
        <taxon>Pseudomonadota</taxon>
        <taxon>Betaproteobacteria</taxon>
        <taxon>Candidatus Nasuia</taxon>
    </lineage>
</organism>
<evidence type="ECO:0000256" key="5">
    <source>
        <dbReference type="ARBA" id="ARBA00022630"/>
    </source>
</evidence>
<evidence type="ECO:0000256" key="1">
    <source>
        <dbReference type="ARBA" id="ARBA00001974"/>
    </source>
</evidence>
<dbReference type="InterPro" id="IPR020595">
    <property type="entry name" value="MnmG-rel_CS"/>
</dbReference>
<dbReference type="InterPro" id="IPR047001">
    <property type="entry name" value="MnmG_C_subdom"/>
</dbReference>
<comment type="cofactor">
    <cofactor evidence="1">
        <name>FAD</name>
        <dbReference type="ChEBI" id="CHEBI:57692"/>
    </cofactor>
</comment>
<evidence type="ECO:0000259" key="11">
    <source>
        <dbReference type="SMART" id="SM01228"/>
    </source>
</evidence>
<dbReference type="Pfam" id="PF01134">
    <property type="entry name" value="GIDA"/>
    <property type="match status" value="1"/>
</dbReference>
<keyword evidence="5" id="KW-0285">Flavoprotein</keyword>
<dbReference type="InterPro" id="IPR036188">
    <property type="entry name" value="FAD/NAD-bd_sf"/>
</dbReference>
<reference evidence="12 13" key="2">
    <citation type="journal article" date="2016" name="Genome Announc.">
        <title>Complete Genome Sequences of the Obligate Symbionts 'Candidatus Sulcia muelleri' and 'Ca. Nasuia deltocephalinicola' from the Pestiferous Leafhopper Macrosteles quadripunctulatus (Hemiptera: Cicadellidae).</title>
        <authorList>
            <person name="Bennett G.M."/>
            <person name="Abba S."/>
            <person name="Kube M."/>
            <person name="Marzachi C."/>
        </authorList>
    </citation>
    <scope>NUCLEOTIDE SEQUENCE [LARGE SCALE GENOMIC DNA]</scope>
    <source>
        <strain evidence="12 13">PUNC</strain>
    </source>
</reference>
<evidence type="ECO:0000256" key="6">
    <source>
        <dbReference type="ARBA" id="ARBA00022694"/>
    </source>
</evidence>
<evidence type="ECO:0000256" key="3">
    <source>
        <dbReference type="ARBA" id="ARBA00007653"/>
    </source>
</evidence>
<evidence type="ECO:0000313" key="12">
    <source>
        <dbReference type="EMBL" id="ALP69950.1"/>
    </source>
</evidence>
<evidence type="ECO:0000256" key="8">
    <source>
        <dbReference type="ARBA" id="ARBA00023027"/>
    </source>
</evidence>
<dbReference type="PANTHER" id="PTHR11806">
    <property type="entry name" value="GLUCOSE INHIBITED DIVISION PROTEIN A"/>
    <property type="match status" value="1"/>
</dbReference>
<keyword evidence="6" id="KW-0819">tRNA processing</keyword>
<dbReference type="InterPro" id="IPR044920">
    <property type="entry name" value="MnmG_C_subdom_sf"/>
</dbReference>
<dbReference type="InterPro" id="IPR026904">
    <property type="entry name" value="MnmG_C"/>
</dbReference>
<sequence length="563" mass="64502">MKIIVVGGGHSGLEAANIISNMGGQVLLLTKNLNNIGELSCNPSMGGIGKSNLIREIDSLGGSIGYLSTKSSLQIKKINISKGEAVNCTRSQICRKKYKIFSNIIIKKKNIKIIIDEVCKIIIKNNKIEGVVTLKKVFYRSNIVIICSGTFFDGNIFLGLKNYKKGRFNESGSYILSKQLKNIIDNGKLKTGTPPRISAKNINLKNFKIQKGDFNPIPSLSSWFKLKKINNIKNCWLSKSTKITENLIKINLKNSSIYKDLINGSSPRYCPSIEDKIYRFYKKKHNIFLEPDGINKFYPNGLSTSLPKKEQIKLVKSIKGLERSKILNFGYCIEYTFFYPKNLKRSLESKIINGLFMAGQVNGTTGYEEAAAQGIVAGINAFLKLNKKKQWYPNKKNSYIGVMINDIIKKNITEPYRIFTNKSINNLLLRESNSNKRLLMISKNLKIKNKNSFKKNFLNFIKYNYLENINLIIKIKNQLFIYNKYKKYIIFQKKNLIKKKIILKNFYIPNNLNFFNISGLSKEVSENLNKIRPKSLKVIKNILNINLFNIIINYLKNKKLIYF</sequence>
<name>A0A0S2UP10_9PROT</name>
<dbReference type="PANTHER" id="PTHR11806:SF0">
    <property type="entry name" value="PROTEIN MTO1 HOMOLOG, MITOCHONDRIAL"/>
    <property type="match status" value="1"/>
</dbReference>
<comment type="function">
    <text evidence="2">NAD-binding protein involved in the addition of a carboxymethylaminomethyl (cmnm) group at the wobble position (U34) of certain tRNAs, forming tRNA-cmnm(5)s(2)U34.</text>
</comment>
<evidence type="ECO:0000256" key="9">
    <source>
        <dbReference type="ARBA" id="ARBA00025948"/>
    </source>
</evidence>
<dbReference type="AlphaFoldDB" id="A0A0S2UP10"/>
<feature type="domain" description="tRNA uridine 5-carboxymethylaminomethyl modification enzyme C-terminal subdomain" evidence="11">
    <location>
        <begin position="483"/>
        <end position="552"/>
    </location>
</feature>
<dbReference type="GO" id="GO:0030488">
    <property type="term" value="P:tRNA methylation"/>
    <property type="evidence" value="ECO:0007669"/>
    <property type="project" value="TreeGrafter"/>
</dbReference>
<dbReference type="InterPro" id="IPR004416">
    <property type="entry name" value="MnmG"/>
</dbReference>
<reference evidence="13" key="1">
    <citation type="submission" date="2015-11" db="EMBL/GenBank/DDBJ databases">
        <title>Complete genome sequences of the obligate symbionts Candidatus Sulcia muelleri and Candidatus Nasuia deltocephalinicola from the pestiferous leafhopper, Macrosteles quadripunctulatus (Hemiptera: Cicadellidae).</title>
        <authorList>
            <person name="Bennett G.M."/>
            <person name="Abba S."/>
            <person name="Kube M."/>
            <person name="Marzachi C."/>
        </authorList>
    </citation>
    <scope>NUCLEOTIDE SEQUENCE [LARGE SCALE GENOMIC DNA]</scope>
    <source>
        <strain evidence="13">PUNC</strain>
    </source>
</reference>
<dbReference type="GO" id="GO:0050660">
    <property type="term" value="F:flavin adenine dinucleotide binding"/>
    <property type="evidence" value="ECO:0007669"/>
    <property type="project" value="InterPro"/>
</dbReference>
<evidence type="ECO:0000256" key="2">
    <source>
        <dbReference type="ARBA" id="ARBA00003717"/>
    </source>
</evidence>
<dbReference type="Proteomes" id="UP000055684">
    <property type="component" value="Chromosome"/>
</dbReference>
<dbReference type="Gene3D" id="3.50.50.60">
    <property type="entry name" value="FAD/NAD(P)-binding domain"/>
    <property type="match status" value="2"/>
</dbReference>
<dbReference type="SUPFAM" id="SSF51905">
    <property type="entry name" value="FAD/NAD(P)-binding domain"/>
    <property type="match status" value="1"/>
</dbReference>
<dbReference type="SMART" id="SM01228">
    <property type="entry name" value="GIDA_assoc_3"/>
    <property type="match status" value="1"/>
</dbReference>
<accession>A0A0S2UP10</accession>
<comment type="subunit">
    <text evidence="9">Homodimer. Heterotetramer of two MnmE and two MnmG subunits.</text>
</comment>
<evidence type="ECO:0000313" key="13">
    <source>
        <dbReference type="Proteomes" id="UP000055684"/>
    </source>
</evidence>
<dbReference type="GO" id="GO:0005829">
    <property type="term" value="C:cytosol"/>
    <property type="evidence" value="ECO:0007669"/>
    <property type="project" value="TreeGrafter"/>
</dbReference>
<dbReference type="EMBL" id="CP013211">
    <property type="protein sequence ID" value="ALP69950.1"/>
    <property type="molecule type" value="Genomic_DNA"/>
</dbReference>
<keyword evidence="7" id="KW-0274">FAD</keyword>
<comment type="similarity">
    <text evidence="3">Belongs to the MnmG family.</text>
</comment>
<dbReference type="GO" id="GO:0002098">
    <property type="term" value="P:tRNA wobble uridine modification"/>
    <property type="evidence" value="ECO:0007669"/>
    <property type="project" value="InterPro"/>
</dbReference>
<dbReference type="NCBIfam" id="TIGR00136">
    <property type="entry name" value="mnmG_gidA"/>
    <property type="match status" value="1"/>
</dbReference>
<gene>
    <name evidence="12" type="ORF">ASU29_011</name>
</gene>
<dbReference type="Pfam" id="PF13932">
    <property type="entry name" value="SAM_GIDA_C"/>
    <property type="match status" value="1"/>
</dbReference>
<dbReference type="Gene3D" id="1.10.150.570">
    <property type="entry name" value="GidA associated domain, C-terminal subdomain"/>
    <property type="match status" value="1"/>
</dbReference>
<dbReference type="PROSITE" id="PS01281">
    <property type="entry name" value="GIDA_2"/>
    <property type="match status" value="1"/>
</dbReference>
<evidence type="ECO:0000256" key="4">
    <source>
        <dbReference type="ARBA" id="ARBA00020461"/>
    </source>
</evidence>
<dbReference type="InterPro" id="IPR040131">
    <property type="entry name" value="MnmG_N"/>
</dbReference>
<dbReference type="PATRIC" id="fig|1160784.3.peg.11"/>